<dbReference type="Proteomes" id="UP000176741">
    <property type="component" value="Unassembled WGS sequence"/>
</dbReference>
<dbReference type="EMBL" id="MGGD01000011">
    <property type="protein sequence ID" value="OGM21399.1"/>
    <property type="molecule type" value="Genomic_DNA"/>
</dbReference>
<dbReference type="GO" id="GO:0006508">
    <property type="term" value="P:proteolysis"/>
    <property type="evidence" value="ECO:0007669"/>
    <property type="project" value="InterPro"/>
</dbReference>
<evidence type="ECO:0008006" key="3">
    <source>
        <dbReference type="Google" id="ProtNLM"/>
    </source>
</evidence>
<reference evidence="1 2" key="1">
    <citation type="journal article" date="2016" name="Nat. Commun.">
        <title>Thousands of microbial genomes shed light on interconnected biogeochemical processes in an aquifer system.</title>
        <authorList>
            <person name="Anantharaman K."/>
            <person name="Brown C.T."/>
            <person name="Hug L.A."/>
            <person name="Sharon I."/>
            <person name="Castelle C.J."/>
            <person name="Probst A.J."/>
            <person name="Thomas B.C."/>
            <person name="Singh A."/>
            <person name="Wilkins M.J."/>
            <person name="Karaoz U."/>
            <person name="Brodie E.L."/>
            <person name="Williams K.H."/>
            <person name="Hubbard S.S."/>
            <person name="Banfield J.F."/>
        </authorList>
    </citation>
    <scope>NUCLEOTIDE SEQUENCE [LARGE SCALE GENOMIC DNA]</scope>
</reference>
<sequence>MWIFDSHQDIALSTLFTTNTDFFKSNKISDGWNNLGLPVNNQTDFPRLLQSDTRATFAAVCTFSMKNGQIYPSKKPNIDTLEQINEYKKIIRDSKNKVFLIKNKKGLKLIKKGKLGLILHLEGADVLSQNPKHLEALFNSGVRSIGLTWNFANNLAGGAKSKQELTNLGRQIIKEMEEKGILLDLSHLNLRSTIEVLKIIKKPCIISHTNCLSLCNNLRNTSDEIMRKVSKRGGLIGISAVPSFIGKNPTIEKLCNHIIYAIKLCGVENVCLGTDFGAMTDNQLTYNFSDVSDIPRLYPNLLKMGLSEKHTQMFMHSNVVNLLKNILPN</sequence>
<dbReference type="SUPFAM" id="SSF51556">
    <property type="entry name" value="Metallo-dependent hydrolases"/>
    <property type="match status" value="1"/>
</dbReference>
<protein>
    <recommendedName>
        <fullName evidence="3">Peptidase</fullName>
    </recommendedName>
</protein>
<dbReference type="Pfam" id="PF01244">
    <property type="entry name" value="Peptidase_M19"/>
    <property type="match status" value="1"/>
</dbReference>
<gene>
    <name evidence="1" type="ORF">A2771_04510</name>
</gene>
<evidence type="ECO:0000313" key="1">
    <source>
        <dbReference type="EMBL" id="OGM21399.1"/>
    </source>
</evidence>
<organism evidence="1 2">
    <name type="scientific">Candidatus Woesebacteria bacterium RIFCSPHIGHO2_01_FULL_38_26b</name>
    <dbReference type="NCBI Taxonomy" id="1802491"/>
    <lineage>
        <taxon>Bacteria</taxon>
        <taxon>Candidatus Woeseibacteriota</taxon>
    </lineage>
</organism>
<dbReference type="PROSITE" id="PS51365">
    <property type="entry name" value="RENAL_DIPEPTIDASE_2"/>
    <property type="match status" value="1"/>
</dbReference>
<proteinExistence type="predicted"/>
<comment type="caution">
    <text evidence="1">The sequence shown here is derived from an EMBL/GenBank/DDBJ whole genome shotgun (WGS) entry which is preliminary data.</text>
</comment>
<dbReference type="AlphaFoldDB" id="A0A1F7Y3C0"/>
<evidence type="ECO:0000313" key="2">
    <source>
        <dbReference type="Proteomes" id="UP000176741"/>
    </source>
</evidence>
<dbReference type="PANTHER" id="PTHR10443:SF12">
    <property type="entry name" value="DIPEPTIDASE"/>
    <property type="match status" value="1"/>
</dbReference>
<dbReference type="Gene3D" id="3.20.20.140">
    <property type="entry name" value="Metal-dependent hydrolases"/>
    <property type="match status" value="1"/>
</dbReference>
<dbReference type="InterPro" id="IPR008257">
    <property type="entry name" value="Pept_M19"/>
</dbReference>
<dbReference type="PANTHER" id="PTHR10443">
    <property type="entry name" value="MICROSOMAL DIPEPTIDASE"/>
    <property type="match status" value="1"/>
</dbReference>
<dbReference type="GO" id="GO:0070573">
    <property type="term" value="F:metallodipeptidase activity"/>
    <property type="evidence" value="ECO:0007669"/>
    <property type="project" value="InterPro"/>
</dbReference>
<dbReference type="InterPro" id="IPR032466">
    <property type="entry name" value="Metal_Hydrolase"/>
</dbReference>
<accession>A0A1F7Y3C0</accession>
<name>A0A1F7Y3C0_9BACT</name>